<accession>A0A5J9SZN8</accession>
<dbReference type="InterPro" id="IPR011676">
    <property type="entry name" value="DUF1618"/>
</dbReference>
<dbReference type="EMBL" id="RWGY01000051">
    <property type="protein sequence ID" value="TVU04559.1"/>
    <property type="molecule type" value="Genomic_DNA"/>
</dbReference>
<feature type="domain" description="DUF1618" evidence="2">
    <location>
        <begin position="298"/>
        <end position="419"/>
    </location>
</feature>
<dbReference type="PANTHER" id="PTHR33074:SF97">
    <property type="entry name" value="DUF1618 DOMAIN-CONTAINING PROTEIN"/>
    <property type="match status" value="1"/>
</dbReference>
<proteinExistence type="predicted"/>
<evidence type="ECO:0000313" key="3">
    <source>
        <dbReference type="EMBL" id="TVU04559.1"/>
    </source>
</evidence>
<dbReference type="PANTHER" id="PTHR33074">
    <property type="entry name" value="EXPRESSED PROTEIN-RELATED"/>
    <property type="match status" value="1"/>
</dbReference>
<dbReference type="Pfam" id="PF07762">
    <property type="entry name" value="DUF1618"/>
    <property type="match status" value="1"/>
</dbReference>
<dbReference type="Gramene" id="TVU04559">
    <property type="protein sequence ID" value="TVU04559"/>
    <property type="gene ID" value="EJB05_47674"/>
</dbReference>
<evidence type="ECO:0000313" key="4">
    <source>
        <dbReference type="Proteomes" id="UP000324897"/>
    </source>
</evidence>
<organism evidence="3 4">
    <name type="scientific">Eragrostis curvula</name>
    <name type="common">weeping love grass</name>
    <dbReference type="NCBI Taxonomy" id="38414"/>
    <lineage>
        <taxon>Eukaryota</taxon>
        <taxon>Viridiplantae</taxon>
        <taxon>Streptophyta</taxon>
        <taxon>Embryophyta</taxon>
        <taxon>Tracheophyta</taxon>
        <taxon>Spermatophyta</taxon>
        <taxon>Magnoliopsida</taxon>
        <taxon>Liliopsida</taxon>
        <taxon>Poales</taxon>
        <taxon>Poaceae</taxon>
        <taxon>PACMAD clade</taxon>
        <taxon>Chloridoideae</taxon>
        <taxon>Eragrostideae</taxon>
        <taxon>Eragrostidinae</taxon>
        <taxon>Eragrostis</taxon>
    </lineage>
</organism>
<dbReference type="AlphaFoldDB" id="A0A5J9SZN8"/>
<gene>
    <name evidence="3" type="ORF">EJB05_47674</name>
</gene>
<protein>
    <recommendedName>
        <fullName evidence="2">DUF1618 domain-containing protein</fullName>
    </recommendedName>
</protein>
<dbReference type="Proteomes" id="UP000324897">
    <property type="component" value="Unassembled WGS sequence"/>
</dbReference>
<keyword evidence="4" id="KW-1185">Reference proteome</keyword>
<reference evidence="3 4" key="1">
    <citation type="journal article" date="2019" name="Sci. Rep.">
        <title>A high-quality genome of Eragrostis curvula grass provides insights into Poaceae evolution and supports new strategies to enhance forage quality.</title>
        <authorList>
            <person name="Carballo J."/>
            <person name="Santos B.A.C.M."/>
            <person name="Zappacosta D."/>
            <person name="Garbus I."/>
            <person name="Selva J.P."/>
            <person name="Gallo C.A."/>
            <person name="Diaz A."/>
            <person name="Albertini E."/>
            <person name="Caccamo M."/>
            <person name="Echenique V."/>
        </authorList>
    </citation>
    <scope>NUCLEOTIDE SEQUENCE [LARGE SCALE GENOMIC DNA]</scope>
    <source>
        <strain evidence="4">cv. Victoria</strain>
        <tissue evidence="3">Leaf</tissue>
    </source>
</reference>
<dbReference type="OrthoDB" id="582452at2759"/>
<feature type="region of interest" description="Disordered" evidence="1">
    <location>
        <begin position="143"/>
        <end position="176"/>
    </location>
</feature>
<evidence type="ECO:0000256" key="1">
    <source>
        <dbReference type="SAM" id="MobiDB-lite"/>
    </source>
</evidence>
<sequence>MSYAVRFIDDIPCERRPRQEEVSVMLDRFVFRRDGGVKRLPENKTMAGSSTCTGAPFRVSLGLFAPPSTSRFYLEWPGGPNEDTGIPCHLVAAHRNCVLFRLTSIVRSKTRPQYLIYPDDYYLYRPATADLKRLPTCTRTKPVAAEGEQKQDKLGLMSKSEPSDSEPWEWDSSESDSGEIVMTEEMKWAEKASREHYEEKLAMGVDVDHDVVRSSLVMERIGLLCQESSEGGDEFVVTELQLVTLNRKVSAELSLLRSSASDWVHMPLPIHCNNKRDSAALRHFCIQAVVPLSDCLCWVDYCSGIIIAKNVLDKTPSLSYIPLPHTPPSGCEHQLRSVCATVGGHLLKFIDTVVDQQPCSSGFTIISYILIATEEGSMEWKKETSMTSDEMWGLKAPGRVPHEVPMFPLVNLENPDIIHFQLSECTDYVDTVTLLTIDMSARSVVSVFTHIKGEQELRGEDADVAEARTGLLQPFLLAMVPKFLLVRPVNLRKRKDQS</sequence>
<comment type="caution">
    <text evidence="3">The sequence shown here is derived from an EMBL/GenBank/DDBJ whole genome shotgun (WGS) entry which is preliminary data.</text>
</comment>
<evidence type="ECO:0000259" key="2">
    <source>
        <dbReference type="Pfam" id="PF07762"/>
    </source>
</evidence>
<feature type="compositionally biased region" description="Acidic residues" evidence="1">
    <location>
        <begin position="163"/>
        <end position="176"/>
    </location>
</feature>
<name>A0A5J9SZN8_9POAL</name>